<comment type="caution">
    <text evidence="1">The sequence shown here is derived from an EMBL/GenBank/DDBJ whole genome shotgun (WGS) entry which is preliminary data.</text>
</comment>
<protein>
    <submittedName>
        <fullName evidence="1">NAD(P)H-dependent oxidoreductase</fullName>
    </submittedName>
</protein>
<organism evidence="1 2">
    <name type="scientific">Enterococcus raffinosus</name>
    <dbReference type="NCBI Taxonomy" id="71452"/>
    <lineage>
        <taxon>Bacteria</taxon>
        <taxon>Bacillati</taxon>
        <taxon>Bacillota</taxon>
        <taxon>Bacilli</taxon>
        <taxon>Lactobacillales</taxon>
        <taxon>Enterococcaceae</taxon>
        <taxon>Enterococcus</taxon>
    </lineage>
</organism>
<dbReference type="RefSeq" id="WP_224994000.1">
    <property type="nucleotide sequence ID" value="NZ_JARPXM010000056.1"/>
</dbReference>
<evidence type="ECO:0000313" key="1">
    <source>
        <dbReference type="EMBL" id="MDT2540552.1"/>
    </source>
</evidence>
<dbReference type="Proteomes" id="UP001249240">
    <property type="component" value="Unassembled WGS sequence"/>
</dbReference>
<sequence length="34" mass="3868">MKTLVIVSHPDMPNSRINKVWVEKAASVLLQSFK</sequence>
<dbReference type="EMBL" id="JARPXM010000056">
    <property type="protein sequence ID" value="MDT2540552.1"/>
    <property type="molecule type" value="Genomic_DNA"/>
</dbReference>
<evidence type="ECO:0000313" key="2">
    <source>
        <dbReference type="Proteomes" id="UP001249240"/>
    </source>
</evidence>
<reference evidence="1" key="1">
    <citation type="submission" date="2023-03" db="EMBL/GenBank/DDBJ databases">
        <authorList>
            <person name="Shen W."/>
            <person name="Cai J."/>
        </authorList>
    </citation>
    <scope>NUCLEOTIDE SEQUENCE</scope>
    <source>
        <strain evidence="1">B646-2</strain>
    </source>
</reference>
<proteinExistence type="predicted"/>
<dbReference type="AlphaFoldDB" id="A0AAW8T7F0"/>
<gene>
    <name evidence="1" type="ORF">P7D78_20825</name>
</gene>
<accession>A0AAW8T7F0</accession>
<name>A0AAW8T7F0_9ENTE</name>